<dbReference type="Pfam" id="PF09365">
    <property type="entry name" value="DUF2461"/>
    <property type="match status" value="1"/>
</dbReference>
<protein>
    <recommendedName>
        <fullName evidence="2">TIGR02453 family protein</fullName>
    </recommendedName>
</protein>
<dbReference type="InterPro" id="IPR012808">
    <property type="entry name" value="CHP02453"/>
</dbReference>
<dbReference type="AlphaFoldDB" id="A0A644WBS4"/>
<comment type="caution">
    <text evidence="1">The sequence shown here is derived from an EMBL/GenBank/DDBJ whole genome shotgun (WGS) entry which is preliminary data.</text>
</comment>
<dbReference type="NCBIfam" id="TIGR02453">
    <property type="entry name" value="TIGR02453 family protein"/>
    <property type="match status" value="1"/>
</dbReference>
<organism evidence="1">
    <name type="scientific">bioreactor metagenome</name>
    <dbReference type="NCBI Taxonomy" id="1076179"/>
    <lineage>
        <taxon>unclassified sequences</taxon>
        <taxon>metagenomes</taxon>
        <taxon>ecological metagenomes</taxon>
    </lineage>
</organism>
<gene>
    <name evidence="1" type="ORF">SDC9_47514</name>
</gene>
<evidence type="ECO:0008006" key="2">
    <source>
        <dbReference type="Google" id="ProtNLM"/>
    </source>
</evidence>
<proteinExistence type="predicted"/>
<dbReference type="PANTHER" id="PTHR36452">
    <property type="entry name" value="CHROMOSOME 12, WHOLE GENOME SHOTGUN SEQUENCE"/>
    <property type="match status" value="1"/>
</dbReference>
<name>A0A644WBS4_9ZZZZ</name>
<dbReference type="EMBL" id="VSSQ01000785">
    <property type="protein sequence ID" value="MPM01275.1"/>
    <property type="molecule type" value="Genomic_DNA"/>
</dbReference>
<reference evidence="1" key="1">
    <citation type="submission" date="2019-08" db="EMBL/GenBank/DDBJ databases">
        <authorList>
            <person name="Kucharzyk K."/>
            <person name="Murdoch R.W."/>
            <person name="Higgins S."/>
            <person name="Loffler F."/>
        </authorList>
    </citation>
    <scope>NUCLEOTIDE SEQUENCE</scope>
</reference>
<dbReference type="PIRSF" id="PIRSF028451">
    <property type="entry name" value="UCP028451"/>
    <property type="match status" value="1"/>
</dbReference>
<sequence length="221" mass="25908">MTAIHNDTLQFLREVKDNNNREWFAANKPRYVAARENLSVWLSELTEKMKKNDDRIMATPPRGVGRIYRDIRFSPDKTPYRTFLGAMIFRAPEGRNCEYYVHFEPGNIFAGGGIYMPDPAQLKLIRDDISYSTKELEKIVRKPDFKKYFGEIIGDKLQRAPKGFSPDHPAIEWLRYKQFLVLRSFTDKQALQQNFQEEVLKTLLAAKPLFDHLDNALNFRE</sequence>
<evidence type="ECO:0000313" key="1">
    <source>
        <dbReference type="EMBL" id="MPM01275.1"/>
    </source>
</evidence>
<dbReference type="PANTHER" id="PTHR36452:SF1">
    <property type="entry name" value="DUF2461 DOMAIN-CONTAINING PROTEIN"/>
    <property type="match status" value="1"/>
</dbReference>
<accession>A0A644WBS4</accession>
<dbReference type="InterPro" id="IPR015996">
    <property type="entry name" value="UCP028451"/>
</dbReference>